<dbReference type="PANTHER" id="PTHR45931:SF3">
    <property type="entry name" value="RING ZINC FINGER-CONTAINING PROTEIN"/>
    <property type="match status" value="1"/>
</dbReference>
<dbReference type="SUPFAM" id="SSF57850">
    <property type="entry name" value="RING/U-box"/>
    <property type="match status" value="1"/>
</dbReference>
<evidence type="ECO:0000256" key="1">
    <source>
        <dbReference type="ARBA" id="ARBA00022723"/>
    </source>
</evidence>
<gene>
    <name evidence="7" type="ORF">niasHS_015363</name>
</gene>
<evidence type="ECO:0000256" key="3">
    <source>
        <dbReference type="ARBA" id="ARBA00022833"/>
    </source>
</evidence>
<dbReference type="SMART" id="SM00184">
    <property type="entry name" value="RING"/>
    <property type="match status" value="1"/>
</dbReference>
<dbReference type="InterPro" id="IPR051834">
    <property type="entry name" value="RING_finger_E3_ligase"/>
</dbReference>
<reference evidence="7 8" key="1">
    <citation type="submission" date="2024-10" db="EMBL/GenBank/DDBJ databases">
        <authorList>
            <person name="Kim D."/>
        </authorList>
    </citation>
    <scope>NUCLEOTIDE SEQUENCE [LARGE SCALE GENOMIC DNA]</scope>
    <source>
        <strain evidence="7">Taebaek</strain>
    </source>
</reference>
<sequence>MILEESKEQKKKGNSERRKTILTSLYDEVGTEKKGKRKSRRKKRVADVFSLLLFCLVAIYAVLSVKDWLSGRTSTRTSTPNHQDSLIIANLSKHTIDEENRGGDCPICLSEFEVGETATKLPCEGKHKFHTECIGQWLKMQNTCPSCRATINNSSIRRANAQGQPQQLPRCK</sequence>
<dbReference type="Pfam" id="PF13639">
    <property type="entry name" value="zf-RING_2"/>
    <property type="match status" value="1"/>
</dbReference>
<keyword evidence="2 4" id="KW-0863">Zinc-finger</keyword>
<evidence type="ECO:0000256" key="4">
    <source>
        <dbReference type="PROSITE-ProRule" id="PRU00175"/>
    </source>
</evidence>
<proteinExistence type="predicted"/>
<comment type="caution">
    <text evidence="7">The sequence shown here is derived from an EMBL/GenBank/DDBJ whole genome shotgun (WGS) entry which is preliminary data.</text>
</comment>
<dbReference type="EMBL" id="JBICCN010000357">
    <property type="protein sequence ID" value="KAL3074533.1"/>
    <property type="molecule type" value="Genomic_DNA"/>
</dbReference>
<evidence type="ECO:0000259" key="6">
    <source>
        <dbReference type="PROSITE" id="PS50089"/>
    </source>
</evidence>
<protein>
    <recommendedName>
        <fullName evidence="6">RING-type domain-containing protein</fullName>
    </recommendedName>
</protein>
<dbReference type="InterPro" id="IPR001841">
    <property type="entry name" value="Znf_RING"/>
</dbReference>
<dbReference type="AlphaFoldDB" id="A0ABD2I5X6"/>
<dbReference type="GO" id="GO:0008270">
    <property type="term" value="F:zinc ion binding"/>
    <property type="evidence" value="ECO:0007669"/>
    <property type="project" value="UniProtKB-KW"/>
</dbReference>
<feature type="transmembrane region" description="Helical" evidence="5">
    <location>
        <begin position="45"/>
        <end position="63"/>
    </location>
</feature>
<dbReference type="Proteomes" id="UP001620645">
    <property type="component" value="Unassembled WGS sequence"/>
</dbReference>
<evidence type="ECO:0000313" key="7">
    <source>
        <dbReference type="EMBL" id="KAL3074533.1"/>
    </source>
</evidence>
<dbReference type="PROSITE" id="PS50089">
    <property type="entry name" value="ZF_RING_2"/>
    <property type="match status" value="1"/>
</dbReference>
<accession>A0ABD2I5X6</accession>
<keyword evidence="5" id="KW-1133">Transmembrane helix</keyword>
<keyword evidence="5" id="KW-0812">Transmembrane</keyword>
<evidence type="ECO:0000256" key="5">
    <source>
        <dbReference type="SAM" id="Phobius"/>
    </source>
</evidence>
<evidence type="ECO:0000256" key="2">
    <source>
        <dbReference type="ARBA" id="ARBA00022771"/>
    </source>
</evidence>
<feature type="domain" description="RING-type" evidence="6">
    <location>
        <begin position="105"/>
        <end position="148"/>
    </location>
</feature>
<keyword evidence="1" id="KW-0479">Metal-binding</keyword>
<dbReference type="PANTHER" id="PTHR45931">
    <property type="entry name" value="SI:CH211-59O9.10"/>
    <property type="match status" value="1"/>
</dbReference>
<keyword evidence="8" id="KW-1185">Reference proteome</keyword>
<dbReference type="Gene3D" id="3.30.40.10">
    <property type="entry name" value="Zinc/RING finger domain, C3HC4 (zinc finger)"/>
    <property type="match status" value="1"/>
</dbReference>
<organism evidence="7 8">
    <name type="scientific">Heterodera schachtii</name>
    <name type="common">Sugarbeet cyst nematode worm</name>
    <name type="synonym">Tylenchus schachtii</name>
    <dbReference type="NCBI Taxonomy" id="97005"/>
    <lineage>
        <taxon>Eukaryota</taxon>
        <taxon>Metazoa</taxon>
        <taxon>Ecdysozoa</taxon>
        <taxon>Nematoda</taxon>
        <taxon>Chromadorea</taxon>
        <taxon>Rhabditida</taxon>
        <taxon>Tylenchina</taxon>
        <taxon>Tylenchomorpha</taxon>
        <taxon>Tylenchoidea</taxon>
        <taxon>Heteroderidae</taxon>
        <taxon>Heteroderinae</taxon>
        <taxon>Heterodera</taxon>
    </lineage>
</organism>
<keyword evidence="3" id="KW-0862">Zinc</keyword>
<name>A0ABD2I5X6_HETSC</name>
<keyword evidence="5" id="KW-0472">Membrane</keyword>
<dbReference type="InterPro" id="IPR013083">
    <property type="entry name" value="Znf_RING/FYVE/PHD"/>
</dbReference>
<evidence type="ECO:0000313" key="8">
    <source>
        <dbReference type="Proteomes" id="UP001620645"/>
    </source>
</evidence>